<dbReference type="AlphaFoldDB" id="A0A370TIZ3"/>
<feature type="transmembrane region" description="Helical" evidence="1">
    <location>
        <begin position="523"/>
        <end position="546"/>
    </location>
</feature>
<evidence type="ECO:0000313" key="3">
    <source>
        <dbReference type="Proteomes" id="UP000254866"/>
    </source>
</evidence>
<dbReference type="EMBL" id="NPIC01000006">
    <property type="protein sequence ID" value="RDL35312.1"/>
    <property type="molecule type" value="Genomic_DNA"/>
</dbReference>
<sequence>MGLPIFGTSNYTSAQWVPEPNRRGTWDLVQSCVLTLGLCIYSAFHLNVFHRECKWWIRFLVQTKWLVVALLAPEFIVFNAWAQRRQAVRIAKMLRKRSGQEEVGSWFTRLCKYFRRKLRLLDQERGQQPAAVQNQQQDGPQLPQTTDKIEKVQDTAISLQEDPSPNIPEERFELIHGFLIVMGGLLVDMSGDDERVWPQWCNTLTMTPACAEECLGKSAFEDIDLSFLTREKINARQKVDHFAKTLIVMQALWFCIQFIFRICQSLPVSLLELNTFAHSLCALFIYILWWHKPGSIDEPFIIHTGQSSALRDLCAAQWTLGASGKFYEGQKVVTKDPKKQQEQQDSPWTPMFVHGGSEFTLNFFRGRRGITLCPGSGEDWYIFNHKDRWFYFPHLPETDRFNLRVCGHDQNPTVRLEPGKPIPGTSMHLSPRFESLELDTITLERWRRALKSEAYNCNYTVWLRDRQPNFSWPRGLDSDDGPAIGEELMKSLTMLTVTSLFYGSIHMLAWNSNVLRTTGKDQIFWKLSCLQLMVLGPFALAIWTGLKMRGSDAHLRLNQALSIGFSVLGIVVFLSYMMSRVYLVVEIIIVLPYVDPRVYEMPDFAVYWPHFG</sequence>
<dbReference type="PANTHER" id="PTHR35043:SF7">
    <property type="entry name" value="TRANSCRIPTION FACTOR DOMAIN-CONTAINING PROTEIN"/>
    <property type="match status" value="1"/>
</dbReference>
<dbReference type="GeneID" id="43600092"/>
<dbReference type="RefSeq" id="XP_031868135.1">
    <property type="nucleotide sequence ID" value="XM_032015866.1"/>
</dbReference>
<dbReference type="PANTHER" id="PTHR35043">
    <property type="entry name" value="TRANSCRIPTION FACTOR DOMAIN-CONTAINING PROTEIN"/>
    <property type="match status" value="1"/>
</dbReference>
<keyword evidence="3" id="KW-1185">Reference proteome</keyword>
<dbReference type="OrthoDB" id="9451547at2759"/>
<evidence type="ECO:0000313" key="2">
    <source>
        <dbReference type="EMBL" id="RDL35312.1"/>
    </source>
</evidence>
<gene>
    <name evidence="2" type="ORF">BP5553_07243</name>
</gene>
<reference evidence="2 3" key="1">
    <citation type="journal article" date="2018" name="IMA Fungus">
        <title>IMA Genome-F 9: Draft genome sequence of Annulohypoxylon stygium, Aspergillus mulundensis, Berkeleyomyces basicola (syn. Thielaviopsis basicola), Ceratocystis smalleyi, two Cercospora beticola strains, Coleophoma cylindrospora, Fusarium fracticaudum, Phialophora cf. hyalina, and Morchella septimelata.</title>
        <authorList>
            <person name="Wingfield B.D."/>
            <person name="Bills G.F."/>
            <person name="Dong Y."/>
            <person name="Huang W."/>
            <person name="Nel W.J."/>
            <person name="Swalarsk-Parry B.S."/>
            <person name="Vaghefi N."/>
            <person name="Wilken P.M."/>
            <person name="An Z."/>
            <person name="de Beer Z.W."/>
            <person name="De Vos L."/>
            <person name="Chen L."/>
            <person name="Duong T.A."/>
            <person name="Gao Y."/>
            <person name="Hammerbacher A."/>
            <person name="Kikkert J.R."/>
            <person name="Li Y."/>
            <person name="Li H."/>
            <person name="Li K."/>
            <person name="Li Q."/>
            <person name="Liu X."/>
            <person name="Ma X."/>
            <person name="Naidoo K."/>
            <person name="Pethybridge S.J."/>
            <person name="Sun J."/>
            <person name="Steenkamp E.T."/>
            <person name="van der Nest M.A."/>
            <person name="van Wyk S."/>
            <person name="Wingfield M.J."/>
            <person name="Xiong C."/>
            <person name="Yue Q."/>
            <person name="Zhang X."/>
        </authorList>
    </citation>
    <scope>NUCLEOTIDE SEQUENCE [LARGE SCALE GENOMIC DNA]</scope>
    <source>
        <strain evidence="2 3">BP 5553</strain>
    </source>
</reference>
<organism evidence="2 3">
    <name type="scientific">Venustampulla echinocandica</name>
    <dbReference type="NCBI Taxonomy" id="2656787"/>
    <lineage>
        <taxon>Eukaryota</taxon>
        <taxon>Fungi</taxon>
        <taxon>Dikarya</taxon>
        <taxon>Ascomycota</taxon>
        <taxon>Pezizomycotina</taxon>
        <taxon>Leotiomycetes</taxon>
        <taxon>Helotiales</taxon>
        <taxon>Pleuroascaceae</taxon>
        <taxon>Venustampulla</taxon>
    </lineage>
</organism>
<feature type="transmembrane region" description="Helical" evidence="1">
    <location>
        <begin position="492"/>
        <end position="511"/>
    </location>
</feature>
<name>A0A370TIZ3_9HELO</name>
<keyword evidence="1" id="KW-0472">Membrane</keyword>
<evidence type="ECO:0000256" key="1">
    <source>
        <dbReference type="SAM" id="Phobius"/>
    </source>
</evidence>
<dbReference type="Proteomes" id="UP000254866">
    <property type="component" value="Unassembled WGS sequence"/>
</dbReference>
<comment type="caution">
    <text evidence="2">The sequence shown here is derived from an EMBL/GenBank/DDBJ whole genome shotgun (WGS) entry which is preliminary data.</text>
</comment>
<feature type="transmembrane region" description="Helical" evidence="1">
    <location>
        <begin position="567"/>
        <end position="594"/>
    </location>
</feature>
<accession>A0A370TIZ3</accession>
<keyword evidence="1" id="KW-1133">Transmembrane helix</keyword>
<proteinExistence type="predicted"/>
<keyword evidence="1" id="KW-0812">Transmembrane</keyword>
<dbReference type="STRING" id="2656787.A0A370TIZ3"/>
<protein>
    <submittedName>
        <fullName evidence="2">Uncharacterized protein</fullName>
    </submittedName>
</protein>